<name>E9CL39_9GAMM</name>
<reference evidence="3" key="1">
    <citation type="journal article" date="2011" name="Genome Biol. Evol.">
        <title>Massive genomic decay in Serratia symbiotica, a recently evolved symbiont of aphids.</title>
        <authorList>
            <person name="Burke G.R."/>
            <person name="Moran N.A."/>
        </authorList>
    </citation>
    <scope>NUCLEOTIDE SEQUENCE [LARGE SCALE GENOMIC DNA]</scope>
    <source>
        <strain evidence="3">Tucson</strain>
    </source>
</reference>
<dbReference type="HOGENOM" id="CLU_2828830_0_0_6"/>
<dbReference type="Proteomes" id="UP000013568">
    <property type="component" value="Unassembled WGS sequence"/>
</dbReference>
<accession>E9CL39</accession>
<feature type="region of interest" description="Disordered" evidence="1">
    <location>
        <begin position="47"/>
        <end position="66"/>
    </location>
</feature>
<dbReference type="AlphaFoldDB" id="E9CL39"/>
<evidence type="ECO:0000256" key="1">
    <source>
        <dbReference type="SAM" id="MobiDB-lite"/>
    </source>
</evidence>
<organism evidence="2 3">
    <name type="scientific">Serratia symbiotica str. Tucson</name>
    <dbReference type="NCBI Taxonomy" id="914128"/>
    <lineage>
        <taxon>Bacteria</taxon>
        <taxon>Pseudomonadati</taxon>
        <taxon>Pseudomonadota</taxon>
        <taxon>Gammaproteobacteria</taxon>
        <taxon>Enterobacterales</taxon>
        <taxon>Yersiniaceae</taxon>
        <taxon>Serratia</taxon>
        <taxon>Serratia symbiotica</taxon>
    </lineage>
</organism>
<dbReference type="RefSeq" id="WP_006708413.1">
    <property type="nucleotide sequence ID" value="NZ_GL636105.1"/>
</dbReference>
<gene>
    <name evidence="2" type="ORF">SSYM_0910</name>
</gene>
<proteinExistence type="predicted"/>
<protein>
    <submittedName>
        <fullName evidence="2">Uncharacterized protein</fullName>
    </submittedName>
</protein>
<sequence>MAEETLKALRRKGNPIYTQKLISPPQTEKLLKSGGISERRWKKLEHLSPELTASPLSPPNLTHAPR</sequence>
<evidence type="ECO:0000313" key="2">
    <source>
        <dbReference type="EMBL" id="EFW12860.1"/>
    </source>
</evidence>
<keyword evidence="3" id="KW-1185">Reference proteome</keyword>
<dbReference type="EMBL" id="GL636105">
    <property type="protein sequence ID" value="EFW12860.1"/>
    <property type="molecule type" value="Genomic_DNA"/>
</dbReference>
<evidence type="ECO:0000313" key="3">
    <source>
        <dbReference type="Proteomes" id="UP000013568"/>
    </source>
</evidence>